<accession>A0A9P6T4H9</accession>
<proteinExistence type="predicted"/>
<dbReference type="AlphaFoldDB" id="A0A9P6T4H9"/>
<feature type="region of interest" description="Disordered" evidence="1">
    <location>
        <begin position="88"/>
        <end position="111"/>
    </location>
</feature>
<dbReference type="EMBL" id="JAAAID010000027">
    <property type="protein sequence ID" value="KAG0024179.1"/>
    <property type="molecule type" value="Genomic_DNA"/>
</dbReference>
<dbReference type="Proteomes" id="UP000703661">
    <property type="component" value="Unassembled WGS sequence"/>
</dbReference>
<gene>
    <name evidence="2" type="ORF">BGZ80_005485</name>
</gene>
<feature type="compositionally biased region" description="Low complexity" evidence="1">
    <location>
        <begin position="93"/>
        <end position="111"/>
    </location>
</feature>
<evidence type="ECO:0000256" key="1">
    <source>
        <dbReference type="SAM" id="MobiDB-lite"/>
    </source>
</evidence>
<evidence type="ECO:0000313" key="3">
    <source>
        <dbReference type="Proteomes" id="UP000703661"/>
    </source>
</evidence>
<organism evidence="2 3">
    <name type="scientific">Entomortierella chlamydospora</name>
    <dbReference type="NCBI Taxonomy" id="101097"/>
    <lineage>
        <taxon>Eukaryota</taxon>
        <taxon>Fungi</taxon>
        <taxon>Fungi incertae sedis</taxon>
        <taxon>Mucoromycota</taxon>
        <taxon>Mortierellomycotina</taxon>
        <taxon>Mortierellomycetes</taxon>
        <taxon>Mortierellales</taxon>
        <taxon>Mortierellaceae</taxon>
        <taxon>Entomortierella</taxon>
    </lineage>
</organism>
<reference evidence="2" key="1">
    <citation type="journal article" date="2020" name="Fungal Divers.">
        <title>Resolving the Mortierellaceae phylogeny through synthesis of multi-gene phylogenetics and phylogenomics.</title>
        <authorList>
            <person name="Vandepol N."/>
            <person name="Liber J."/>
            <person name="Desiro A."/>
            <person name="Na H."/>
            <person name="Kennedy M."/>
            <person name="Barry K."/>
            <person name="Grigoriev I.V."/>
            <person name="Miller A.N."/>
            <person name="O'Donnell K."/>
            <person name="Stajich J.E."/>
            <person name="Bonito G."/>
        </authorList>
    </citation>
    <scope>NUCLEOTIDE SEQUENCE</scope>
    <source>
        <strain evidence="2">NRRL 2769</strain>
    </source>
</reference>
<sequence>QQKTAREEKTDADADNIDQPIADGAIINNNKAIAILDCAVVNNEGVIIYSDGIVKKPGEPEMEVHYQEEGKLQPTSFSAWTCAVVEEKDKENTTSSKKAAKSAALSTDVKK</sequence>
<feature type="non-terminal residue" evidence="2">
    <location>
        <position position="111"/>
    </location>
</feature>
<protein>
    <submittedName>
        <fullName evidence="2">Uncharacterized protein</fullName>
    </submittedName>
</protein>
<name>A0A9P6T4H9_9FUNG</name>
<comment type="caution">
    <text evidence="2">The sequence shown here is derived from an EMBL/GenBank/DDBJ whole genome shotgun (WGS) entry which is preliminary data.</text>
</comment>
<keyword evidence="3" id="KW-1185">Reference proteome</keyword>
<evidence type="ECO:0000313" key="2">
    <source>
        <dbReference type="EMBL" id="KAG0024179.1"/>
    </source>
</evidence>